<dbReference type="AlphaFoldDB" id="M7N950"/>
<feature type="transmembrane region" description="Helical" evidence="1">
    <location>
        <begin position="52"/>
        <end position="73"/>
    </location>
</feature>
<dbReference type="STRING" id="1276920.ADIAG_02311"/>
<keyword evidence="3" id="KW-1185">Reference proteome</keyword>
<feature type="transmembrane region" description="Helical" evidence="1">
    <location>
        <begin position="28"/>
        <end position="46"/>
    </location>
</feature>
<evidence type="ECO:0000313" key="3">
    <source>
        <dbReference type="Proteomes" id="UP000012015"/>
    </source>
</evidence>
<name>M7N950_9MICC</name>
<keyword evidence="1" id="KW-1133">Transmembrane helix</keyword>
<protein>
    <submittedName>
        <fullName evidence="2">Uncharacterized protein</fullName>
    </submittedName>
</protein>
<sequence>MGSHSAARQHRNQLGEVVAIHHDRPNRGTTLGFVAAWVGMSAITLINPAETFLLAIVPTFAFLIIWVLIYLMLAGERLVVCERGILFGSVAPFLRPRAIGYEQIVPGSIVPISGKITRVYQQTGLWAITNLRVMWWSRQGISLAGPLVAETSRRRDATHQVPLAGRRPRLPETPWIIGTRAPAEQVTADIGRAARAAGFAELASATNAARPRSLSGNPTDIAAQLPGIRVPGSLRAH</sequence>
<evidence type="ECO:0000313" key="2">
    <source>
        <dbReference type="EMBL" id="EMQ98294.1"/>
    </source>
</evidence>
<dbReference type="EMBL" id="AOCK01000006">
    <property type="protein sequence ID" value="EMQ98294.1"/>
    <property type="molecule type" value="Genomic_DNA"/>
</dbReference>
<gene>
    <name evidence="2" type="ORF">ADIAG_02311</name>
</gene>
<dbReference type="eggNOG" id="ENOG5034BMV">
    <property type="taxonomic scope" value="Bacteria"/>
</dbReference>
<keyword evidence="1" id="KW-0472">Membrane</keyword>
<dbReference type="Proteomes" id="UP000012015">
    <property type="component" value="Unassembled WGS sequence"/>
</dbReference>
<proteinExistence type="predicted"/>
<organism evidence="2 3">
    <name type="scientific">Paeniglutamicibacter gangotriensis Lz1y</name>
    <dbReference type="NCBI Taxonomy" id="1276920"/>
    <lineage>
        <taxon>Bacteria</taxon>
        <taxon>Bacillati</taxon>
        <taxon>Actinomycetota</taxon>
        <taxon>Actinomycetes</taxon>
        <taxon>Micrococcales</taxon>
        <taxon>Micrococcaceae</taxon>
        <taxon>Paeniglutamicibacter</taxon>
    </lineage>
</organism>
<keyword evidence="1" id="KW-0812">Transmembrane</keyword>
<evidence type="ECO:0000256" key="1">
    <source>
        <dbReference type="SAM" id="Phobius"/>
    </source>
</evidence>
<comment type="caution">
    <text evidence="2">The sequence shown here is derived from an EMBL/GenBank/DDBJ whole genome shotgun (WGS) entry which is preliminary data.</text>
</comment>
<accession>M7N950</accession>
<reference evidence="2 3" key="1">
    <citation type="journal article" date="2013" name="Genome Announc.">
        <title>Draft Genome Sequence of Arthrobacter gangotriensis Strain Lz1yT, Isolated from a Penguin Rookery Soil Sample Collected in Antarctica, near the Indian Station Dakshin Gangotri.</title>
        <authorList>
            <person name="Shivaji S."/>
            <person name="Ara S."/>
            <person name="Bandi S."/>
            <person name="Singh A."/>
            <person name="Kumar Pinnaka A."/>
        </authorList>
    </citation>
    <scope>NUCLEOTIDE SEQUENCE [LARGE SCALE GENOMIC DNA]</scope>
    <source>
        <strain evidence="2 3">Lz1y</strain>
    </source>
</reference>